<dbReference type="RefSeq" id="WP_113954440.1">
    <property type="nucleotide sequence ID" value="NZ_QNRT01000002.1"/>
</dbReference>
<evidence type="ECO:0000313" key="1">
    <source>
        <dbReference type="EMBL" id="RBP51694.1"/>
    </source>
</evidence>
<sequence length="383" mass="43384">MIPDNLVDSIHSLKPDSIANYLRSSGWTESSLDENISLWHRPEEEFESFELLQPLTKKFRDYSQRVFELVESLTNFEKRAFEEVLDELSNFHADVVKIRVSHDDVESGSIPLDDGVRLFEKTRELFVSIAKSTFSKKKYFGGGKLSEEIANYLDTIRLGQTERGSYIVNLIAPIELIPQDQNDFDKVSVTRSVTKTLARSLTAIDSSINDFKSTNSLTAFDSAVEKGVSANLCDAILGLSGDQRSRNINISISLSQTEELSEEIKLTHRFEVDALPYLEKASEYYKDNYVIPNKTISGLVIKLTHEPNEDSGTVVIDAMVNDRQKNVTVELPIDEYWQSHRAHKRQQPVEVTGDLHVTPKTAKLLDGRNFKAFGDNDLFPDQE</sequence>
<evidence type="ECO:0000313" key="2">
    <source>
        <dbReference type="Proteomes" id="UP000253083"/>
    </source>
</evidence>
<reference evidence="1 2" key="1">
    <citation type="submission" date="2018-06" db="EMBL/GenBank/DDBJ databases">
        <title>Genomic Encyclopedia of Type Strains, Phase IV (KMG-IV): sequencing the most valuable type-strain genomes for metagenomic binning, comparative biology and taxonomic classification.</title>
        <authorList>
            <person name="Goeker M."/>
        </authorList>
    </citation>
    <scope>NUCLEOTIDE SEQUENCE [LARGE SCALE GENOMIC DNA]</scope>
    <source>
        <strain evidence="1 2">DSM 24032</strain>
    </source>
</reference>
<accession>A0A395JQ80</accession>
<name>A0A395JQ80_9GAMM</name>
<proteinExistence type="predicted"/>
<protein>
    <submittedName>
        <fullName evidence="1">Uncharacterized protein</fullName>
    </submittedName>
</protein>
<dbReference type="InParanoid" id="A0A395JQ80"/>
<dbReference type="EMBL" id="QNRT01000002">
    <property type="protein sequence ID" value="RBP51694.1"/>
    <property type="molecule type" value="Genomic_DNA"/>
</dbReference>
<dbReference type="AlphaFoldDB" id="A0A395JQ80"/>
<dbReference type="OrthoDB" id="7839994at2"/>
<keyword evidence="2" id="KW-1185">Reference proteome</keyword>
<dbReference type="Proteomes" id="UP000253083">
    <property type="component" value="Unassembled WGS sequence"/>
</dbReference>
<comment type="caution">
    <text evidence="1">The sequence shown here is derived from an EMBL/GenBank/DDBJ whole genome shotgun (WGS) entry which is preliminary data.</text>
</comment>
<gene>
    <name evidence="1" type="ORF">DFR28_1021126</name>
</gene>
<organism evidence="1 2">
    <name type="scientific">Arenicella xantha</name>
    <dbReference type="NCBI Taxonomy" id="644221"/>
    <lineage>
        <taxon>Bacteria</taxon>
        <taxon>Pseudomonadati</taxon>
        <taxon>Pseudomonadota</taxon>
        <taxon>Gammaproteobacteria</taxon>
        <taxon>Arenicellales</taxon>
        <taxon>Arenicellaceae</taxon>
        <taxon>Arenicella</taxon>
    </lineage>
</organism>